<accession>A0A9P0DD24</accession>
<dbReference type="SMART" id="SM00100">
    <property type="entry name" value="cNMP"/>
    <property type="match status" value="1"/>
</dbReference>
<feature type="transmembrane region" description="Helical" evidence="1">
    <location>
        <begin position="129"/>
        <end position="146"/>
    </location>
</feature>
<dbReference type="PANTHER" id="PTHR45689:SF14">
    <property type="entry name" value="CYCLIC NUCLEOTIDE-GATED CATION CHANNEL SUBUNIT A-LIKE PROTEIN"/>
    <property type="match status" value="1"/>
</dbReference>
<dbReference type="PANTHER" id="PTHR45689">
    <property type="entry name" value="I[[H]] CHANNEL, ISOFORM E"/>
    <property type="match status" value="1"/>
</dbReference>
<dbReference type="GO" id="GO:0098855">
    <property type="term" value="C:HCN channel complex"/>
    <property type="evidence" value="ECO:0007669"/>
    <property type="project" value="TreeGrafter"/>
</dbReference>
<name>A0A9P0DD24_9CUCU</name>
<feature type="transmembrane region" description="Helical" evidence="1">
    <location>
        <begin position="167"/>
        <end position="188"/>
    </location>
</feature>
<gene>
    <name evidence="3" type="ORF">CEUTPL_LOCUS5616</name>
</gene>
<keyword evidence="1" id="KW-1133">Transmembrane helix</keyword>
<keyword evidence="4" id="KW-1185">Reference proteome</keyword>
<dbReference type="GO" id="GO:0035725">
    <property type="term" value="P:sodium ion transmembrane transport"/>
    <property type="evidence" value="ECO:0007669"/>
    <property type="project" value="TreeGrafter"/>
</dbReference>
<dbReference type="SUPFAM" id="SSF51206">
    <property type="entry name" value="cAMP-binding domain-like"/>
    <property type="match status" value="1"/>
</dbReference>
<feature type="transmembrane region" description="Helical" evidence="1">
    <location>
        <begin position="232"/>
        <end position="257"/>
    </location>
</feature>
<feature type="transmembrane region" description="Helical" evidence="1">
    <location>
        <begin position="293"/>
        <end position="310"/>
    </location>
</feature>
<feature type="domain" description="Cyclic nucleotide-binding" evidence="2">
    <location>
        <begin position="394"/>
        <end position="510"/>
    </location>
</feature>
<dbReference type="Gene3D" id="2.60.120.10">
    <property type="entry name" value="Jelly Rolls"/>
    <property type="match status" value="1"/>
</dbReference>
<dbReference type="AlphaFoldDB" id="A0A9P0DD24"/>
<dbReference type="PROSITE" id="PS00888">
    <property type="entry name" value="CNMP_BINDING_1"/>
    <property type="match status" value="1"/>
</dbReference>
<dbReference type="Gene3D" id="1.10.287.630">
    <property type="entry name" value="Helix hairpin bin"/>
    <property type="match status" value="1"/>
</dbReference>
<dbReference type="OrthoDB" id="2021138at2759"/>
<feature type="transmembrane region" description="Helical" evidence="1">
    <location>
        <begin position="101"/>
        <end position="123"/>
    </location>
</feature>
<dbReference type="GO" id="GO:0005249">
    <property type="term" value="F:voltage-gated potassium channel activity"/>
    <property type="evidence" value="ECO:0007669"/>
    <property type="project" value="TreeGrafter"/>
</dbReference>
<keyword evidence="1" id="KW-0812">Transmembrane</keyword>
<dbReference type="Pfam" id="PF00027">
    <property type="entry name" value="cNMP_binding"/>
    <property type="match status" value="1"/>
</dbReference>
<proteinExistence type="predicted"/>
<dbReference type="InterPro" id="IPR051413">
    <property type="entry name" value="K/Na_HCN_channel"/>
</dbReference>
<dbReference type="Proteomes" id="UP001152799">
    <property type="component" value="Chromosome 2"/>
</dbReference>
<feature type="transmembrane region" description="Helical" evidence="1">
    <location>
        <begin position="269"/>
        <end position="286"/>
    </location>
</feature>
<reference evidence="3" key="1">
    <citation type="submission" date="2022-01" db="EMBL/GenBank/DDBJ databases">
        <authorList>
            <person name="King R."/>
        </authorList>
    </citation>
    <scope>NUCLEOTIDE SEQUENCE</scope>
</reference>
<dbReference type="InterPro" id="IPR018488">
    <property type="entry name" value="cNMP-bd_CS"/>
</dbReference>
<evidence type="ECO:0000313" key="3">
    <source>
        <dbReference type="EMBL" id="CAH1126784.1"/>
    </source>
</evidence>
<dbReference type="PROSITE" id="PS50042">
    <property type="entry name" value="CNMP_BINDING_3"/>
    <property type="match status" value="1"/>
</dbReference>
<dbReference type="EMBL" id="OU892278">
    <property type="protein sequence ID" value="CAH1126784.1"/>
    <property type="molecule type" value="Genomic_DNA"/>
</dbReference>
<dbReference type="InterPro" id="IPR014710">
    <property type="entry name" value="RmlC-like_jellyroll"/>
</dbReference>
<dbReference type="GO" id="GO:0003254">
    <property type="term" value="P:regulation of membrane depolarization"/>
    <property type="evidence" value="ECO:0007669"/>
    <property type="project" value="TreeGrafter"/>
</dbReference>
<organism evidence="3 4">
    <name type="scientific">Ceutorhynchus assimilis</name>
    <name type="common">cabbage seed weevil</name>
    <dbReference type="NCBI Taxonomy" id="467358"/>
    <lineage>
        <taxon>Eukaryota</taxon>
        <taxon>Metazoa</taxon>
        <taxon>Ecdysozoa</taxon>
        <taxon>Arthropoda</taxon>
        <taxon>Hexapoda</taxon>
        <taxon>Insecta</taxon>
        <taxon>Pterygota</taxon>
        <taxon>Neoptera</taxon>
        <taxon>Endopterygota</taxon>
        <taxon>Coleoptera</taxon>
        <taxon>Polyphaga</taxon>
        <taxon>Cucujiformia</taxon>
        <taxon>Curculionidae</taxon>
        <taxon>Ceutorhynchinae</taxon>
        <taxon>Ceutorhynchus</taxon>
    </lineage>
</organism>
<evidence type="ECO:0000256" key="1">
    <source>
        <dbReference type="SAM" id="Phobius"/>
    </source>
</evidence>
<feature type="transmembrane region" description="Helical" evidence="1">
    <location>
        <begin position="200"/>
        <end position="220"/>
    </location>
</feature>
<evidence type="ECO:0000313" key="4">
    <source>
        <dbReference type="Proteomes" id="UP001152799"/>
    </source>
</evidence>
<evidence type="ECO:0000259" key="2">
    <source>
        <dbReference type="PROSITE" id="PS50042"/>
    </source>
</evidence>
<protein>
    <recommendedName>
        <fullName evidence="2">Cyclic nucleotide-binding domain-containing protein</fullName>
    </recommendedName>
</protein>
<dbReference type="InterPro" id="IPR018490">
    <property type="entry name" value="cNMP-bd_dom_sf"/>
</dbReference>
<sequence>MKPTASQANMESYRLETKDTKYHKCDLELEAFDIVSKFVEGGPFVLLRRKLKRYTMISDKHPQTTAYAPSINRIRQEEKSHLILHYYMIHPLSMLSLHFELLVSFMFLCHYMIAPLIFTAATARIKTGLMIPINILYLLIIVYNFMTGYYNRSQNSISMEWSVVAKHYITTYFFIDLLSFPMDVIRWAGVLIDDVVMNMYIAPLLIILRYGRFIWISQVLRRYRKYIGISSFAFNFFQMMLNFVVGLELAIFILYKIMTNVREYHVRNFLHHAIATLKMIFMVSYGQNISRELSIIFILLGFMFHLMVLVQTRDLWFRFFSEENQQTNIYRSVDAYMHYRALPTPLRKRIHHYMEFKYQRHFYKDSVIRRTSSSFLRKEILLAATKESIQKVDMFSKMPADLLKQVRSILVQEIFLPGDVIIRAGTPGRCMFFLLYGTVEVTNAEGDTICYLRDGTHFGEVALVIKIARVATVTAVTACELFKLERKNFTDVVSKYPKLWRHIEKMAIERIAEQMQTSTTVLTTQLGSLISNENLSTGD</sequence>
<dbReference type="InterPro" id="IPR000595">
    <property type="entry name" value="cNMP-bd_dom"/>
</dbReference>
<dbReference type="CDD" id="cd00038">
    <property type="entry name" value="CAP_ED"/>
    <property type="match status" value="1"/>
</dbReference>
<keyword evidence="1" id="KW-0472">Membrane</keyword>